<gene>
    <name evidence="1" type="ORF">D3P05_13370</name>
</gene>
<dbReference type="EMBL" id="QZEW01000054">
    <property type="protein sequence ID" value="RJL11266.1"/>
    <property type="molecule type" value="Genomic_DNA"/>
</dbReference>
<organism evidence="1 2">
    <name type="scientific">Paracoccus siganidrum</name>
    <dbReference type="NCBI Taxonomy" id="1276757"/>
    <lineage>
        <taxon>Bacteria</taxon>
        <taxon>Pseudomonadati</taxon>
        <taxon>Pseudomonadota</taxon>
        <taxon>Alphaproteobacteria</taxon>
        <taxon>Rhodobacterales</taxon>
        <taxon>Paracoccaceae</taxon>
        <taxon>Paracoccus</taxon>
    </lineage>
</organism>
<proteinExistence type="predicted"/>
<keyword evidence="2" id="KW-1185">Reference proteome</keyword>
<evidence type="ECO:0000313" key="1">
    <source>
        <dbReference type="EMBL" id="RJL11266.1"/>
    </source>
</evidence>
<name>A0A419A5S0_9RHOB</name>
<dbReference type="Proteomes" id="UP000283587">
    <property type="component" value="Unassembled WGS sequence"/>
</dbReference>
<dbReference type="AlphaFoldDB" id="A0A419A5S0"/>
<reference evidence="2" key="1">
    <citation type="submission" date="2018-09" db="EMBL/GenBank/DDBJ databases">
        <title>Paracoccus onubensis nov. sp. a moderate halophilic bacterium isolated from Gruta de las Maravillas (Aracena, Spain).</title>
        <authorList>
            <person name="Jurado V."/>
            <person name="Gutierrez-Patricio S."/>
            <person name="Gonzalez-Pimentel J.L."/>
            <person name="Miller A.Z."/>
            <person name="Laiz L."/>
            <person name="Saiz-Jimenez C."/>
        </authorList>
    </citation>
    <scope>NUCLEOTIDE SEQUENCE [LARGE SCALE GENOMIC DNA]</scope>
    <source>
        <strain evidence="2">DSM 26381</strain>
    </source>
</reference>
<comment type="caution">
    <text evidence="1">The sequence shown here is derived from an EMBL/GenBank/DDBJ whole genome shotgun (WGS) entry which is preliminary data.</text>
</comment>
<protein>
    <submittedName>
        <fullName evidence="1">Uncharacterized protein</fullName>
    </submittedName>
</protein>
<sequence>MRGTAIELPRTPAMRARDAPDGCCRRQGRRLAALLPPRGGTEWRRRAFLMIAGPSGCRECH</sequence>
<evidence type="ECO:0000313" key="2">
    <source>
        <dbReference type="Proteomes" id="UP000283587"/>
    </source>
</evidence>
<accession>A0A419A5S0</accession>